<feature type="transmembrane region" description="Helical" evidence="1">
    <location>
        <begin position="215"/>
        <end position="233"/>
    </location>
</feature>
<proteinExistence type="predicted"/>
<keyword evidence="1" id="KW-1133">Transmembrane helix</keyword>
<organism evidence="2 3">
    <name type="scientific">Candidatus Woesebacteria bacterium GW2011_GWA2_33_28</name>
    <dbReference type="NCBI Taxonomy" id="1618561"/>
    <lineage>
        <taxon>Bacteria</taxon>
        <taxon>Candidatus Woeseibacteriota</taxon>
    </lineage>
</organism>
<evidence type="ECO:0000313" key="3">
    <source>
        <dbReference type="Proteomes" id="UP000033995"/>
    </source>
</evidence>
<keyword evidence="1" id="KW-0812">Transmembrane</keyword>
<gene>
    <name evidence="2" type="ORF">UR38_C0012G0013</name>
</gene>
<keyword evidence="1" id="KW-0472">Membrane</keyword>
<name>A0A0G0A539_9BACT</name>
<dbReference type="Proteomes" id="UP000033995">
    <property type="component" value="Unassembled WGS sequence"/>
</dbReference>
<dbReference type="AlphaFoldDB" id="A0A0G0A539"/>
<comment type="caution">
    <text evidence="2">The sequence shown here is derived from an EMBL/GenBank/DDBJ whole genome shotgun (WGS) entry which is preliminary data.</text>
</comment>
<protein>
    <submittedName>
        <fullName evidence="2">Uncharacterized protein</fullName>
    </submittedName>
</protein>
<reference evidence="2 3" key="1">
    <citation type="journal article" date="2015" name="Nature">
        <title>rRNA introns, odd ribosomes, and small enigmatic genomes across a large radiation of phyla.</title>
        <authorList>
            <person name="Brown C.T."/>
            <person name="Hug L.A."/>
            <person name="Thomas B.C."/>
            <person name="Sharon I."/>
            <person name="Castelle C.J."/>
            <person name="Singh A."/>
            <person name="Wilkins M.J."/>
            <person name="Williams K.H."/>
            <person name="Banfield J.F."/>
        </authorList>
    </citation>
    <scope>NUCLEOTIDE SEQUENCE [LARGE SCALE GENOMIC DNA]</scope>
</reference>
<accession>A0A0G0A539</accession>
<dbReference type="EMBL" id="LBOZ01000012">
    <property type="protein sequence ID" value="KKP46291.1"/>
    <property type="molecule type" value="Genomic_DNA"/>
</dbReference>
<sequence>MIDISATVGSQSLSIYGYGPVASEVSLIGIGVSERTNSLDNGYFRFSNISAQTYNYPELCLQAKDIENRVTQPSCIPALPVDDKVSFEVGPVLLSPTLSISDNNLTTNEEVIAKGLTTPNSEVSIYIAKSQNQVLQLVKTANAYYLPNYQIRSKTDGSFEFSLPTTDRASYKIFASTKVGENLSAKSTTLTFIVISRIKSFLDWLWEFFLNNKTVLLIVLELVIIIILGIMVLKQPTRRKKITKKTKEIESIKEKYLKLLDSRTKTI</sequence>
<evidence type="ECO:0000313" key="2">
    <source>
        <dbReference type="EMBL" id="KKP46291.1"/>
    </source>
</evidence>
<evidence type="ECO:0000256" key="1">
    <source>
        <dbReference type="SAM" id="Phobius"/>
    </source>
</evidence>